<dbReference type="InterPro" id="IPR003462">
    <property type="entry name" value="ODC_Mu_crystall"/>
</dbReference>
<organism evidence="1 2">
    <name type="scientific">Bacillus oleivorans</name>
    <dbReference type="NCBI Taxonomy" id="1448271"/>
    <lineage>
        <taxon>Bacteria</taxon>
        <taxon>Bacillati</taxon>
        <taxon>Bacillota</taxon>
        <taxon>Bacilli</taxon>
        <taxon>Bacillales</taxon>
        <taxon>Bacillaceae</taxon>
        <taxon>Bacillus</taxon>
    </lineage>
</organism>
<protein>
    <submittedName>
        <fullName evidence="1">Ornithine cyclodeaminase</fullName>
    </submittedName>
</protein>
<reference evidence="1 2" key="1">
    <citation type="submission" date="2017-08" db="EMBL/GenBank/DDBJ databases">
        <authorList>
            <person name="de Groot N.N."/>
        </authorList>
    </citation>
    <scope>NUCLEOTIDE SEQUENCE [LARGE SCALE GENOMIC DNA]</scope>
    <source>
        <strain evidence="1 2">JC228</strain>
    </source>
</reference>
<dbReference type="Proteomes" id="UP000219546">
    <property type="component" value="Unassembled WGS sequence"/>
</dbReference>
<keyword evidence="2" id="KW-1185">Reference proteome</keyword>
<dbReference type="PANTHER" id="PTHR13812">
    <property type="entry name" value="KETIMINE REDUCTASE MU-CRYSTALLIN"/>
    <property type="match status" value="1"/>
</dbReference>
<dbReference type="Pfam" id="PF02423">
    <property type="entry name" value="OCD_Mu_crystall"/>
    <property type="match status" value="1"/>
</dbReference>
<dbReference type="PIRSF" id="PIRSF001439">
    <property type="entry name" value="CryM"/>
    <property type="match status" value="1"/>
</dbReference>
<proteinExistence type="predicted"/>
<sequence length="321" mass="35429">MQTLLLSRTDVESLLNPLELYPALKSAFGEYSLNRNIPSQRARSILPYENTSAMILFPGISSNIPAYTVKVHAKFPSQPPSIKGVINLHDIESGQLLAIMDSTYITAVRTGLSGAIGTHLLARKDAKKIAIIGAGVQSKLQLQSLQYFRQISSVFVYDTDIEKARSFVQEMKEEYKTPIVVCNSLAVAVNDADIVISATWSREPFLFSKMLKKGVHITTLGPDEPGKCEVSAELIQKAIFVCDDRQLAVQMGAIGGVGLSEENIHAEIDEVILNQRLGRTNDNQITIYGSVGLAFQDLVAAWYVYQKARELNKGQHINFLE</sequence>
<dbReference type="GO" id="GO:0005737">
    <property type="term" value="C:cytoplasm"/>
    <property type="evidence" value="ECO:0007669"/>
    <property type="project" value="TreeGrafter"/>
</dbReference>
<accession>A0A285CJ85</accession>
<dbReference type="EMBL" id="OAOP01000001">
    <property type="protein sequence ID" value="SNX67066.1"/>
    <property type="molecule type" value="Genomic_DNA"/>
</dbReference>
<evidence type="ECO:0000313" key="1">
    <source>
        <dbReference type="EMBL" id="SNX67066.1"/>
    </source>
</evidence>
<gene>
    <name evidence="1" type="ORF">SAMN05877753_101380</name>
</gene>
<evidence type="ECO:0000313" key="2">
    <source>
        <dbReference type="Proteomes" id="UP000219546"/>
    </source>
</evidence>
<dbReference type="Gene3D" id="3.30.1780.10">
    <property type="entry name" value="ornithine cyclodeaminase, domain 1"/>
    <property type="match status" value="1"/>
</dbReference>
<dbReference type="RefSeq" id="WP_097156894.1">
    <property type="nucleotide sequence ID" value="NZ_JBEPMQ010000003.1"/>
</dbReference>
<dbReference type="SUPFAM" id="SSF51735">
    <property type="entry name" value="NAD(P)-binding Rossmann-fold domains"/>
    <property type="match status" value="1"/>
</dbReference>
<dbReference type="Gene3D" id="3.40.50.720">
    <property type="entry name" value="NAD(P)-binding Rossmann-like Domain"/>
    <property type="match status" value="1"/>
</dbReference>
<dbReference type="PANTHER" id="PTHR13812:SF19">
    <property type="entry name" value="KETIMINE REDUCTASE MU-CRYSTALLIN"/>
    <property type="match status" value="1"/>
</dbReference>
<dbReference type="InterPro" id="IPR036291">
    <property type="entry name" value="NAD(P)-bd_dom_sf"/>
</dbReference>
<dbReference type="InterPro" id="IPR023401">
    <property type="entry name" value="ODC_N"/>
</dbReference>
<dbReference type="AlphaFoldDB" id="A0A285CJ85"/>
<name>A0A285CJ85_9BACI</name>
<dbReference type="OrthoDB" id="9792005at2"/>